<dbReference type="RefSeq" id="WP_061915089.1">
    <property type="nucleotide sequence ID" value="NZ_KQ948851.1"/>
</dbReference>
<sequence length="184" mass="18616">MIRTARLLPPLLLLPALLAGCGTEKAGKADAGSARPSSAAPHPDRAALEARVEAMGIAPDLVYVTRAPGFTLAQQSVGVNGDDGFSAAYWAEGGAVLHLYVDRPAHAGRPAYAVAKKGCVVRLSGEHVPGAVLRAALRAVHRPSTAELAALLPPSAPAPTGPVRRGDLPSTGDGAPDNSVTEGG</sequence>
<name>A0A101TCD9_9ACTN</name>
<protein>
    <submittedName>
        <fullName evidence="3">Membrane lipoprotein</fullName>
    </submittedName>
</protein>
<feature type="chain" id="PRO_5038784672" evidence="2">
    <location>
        <begin position="20"/>
        <end position="184"/>
    </location>
</feature>
<evidence type="ECO:0000256" key="1">
    <source>
        <dbReference type="SAM" id="MobiDB-lite"/>
    </source>
</evidence>
<keyword evidence="4" id="KW-1185">Reference proteome</keyword>
<dbReference type="Proteomes" id="UP000053024">
    <property type="component" value="Unassembled WGS sequence"/>
</dbReference>
<dbReference type="OrthoDB" id="4828536at2"/>
<evidence type="ECO:0000313" key="4">
    <source>
        <dbReference type="Proteomes" id="UP000053024"/>
    </source>
</evidence>
<dbReference type="PROSITE" id="PS51257">
    <property type="entry name" value="PROKAR_LIPOPROTEIN"/>
    <property type="match status" value="1"/>
</dbReference>
<dbReference type="AlphaFoldDB" id="A0A101TCD9"/>
<gene>
    <name evidence="3" type="ORF">AQJ66_01330</name>
</gene>
<accession>A0A101TCD9</accession>
<comment type="caution">
    <text evidence="3">The sequence shown here is derived from an EMBL/GenBank/DDBJ whole genome shotgun (WGS) entry which is preliminary data.</text>
</comment>
<keyword evidence="3" id="KW-0449">Lipoprotein</keyword>
<reference evidence="3 4" key="1">
    <citation type="submission" date="2015-10" db="EMBL/GenBank/DDBJ databases">
        <title>Draft genome sequence of Streptomyces bungoensis DSM 41781, type strain for the species Streptomyces bungoensis.</title>
        <authorList>
            <person name="Ruckert C."/>
            <person name="Winkler A."/>
            <person name="Kalinowski J."/>
            <person name="Kampfer P."/>
            <person name="Glaeser S."/>
        </authorList>
    </citation>
    <scope>NUCLEOTIDE SEQUENCE [LARGE SCALE GENOMIC DNA]</scope>
    <source>
        <strain evidence="3 4">DSM 41781</strain>
    </source>
</reference>
<dbReference type="STRING" id="285568.AQJ66_01330"/>
<evidence type="ECO:0000313" key="3">
    <source>
        <dbReference type="EMBL" id="KUN89752.1"/>
    </source>
</evidence>
<organism evidence="3 4">
    <name type="scientific">Streptomyces bungoensis</name>
    <dbReference type="NCBI Taxonomy" id="285568"/>
    <lineage>
        <taxon>Bacteria</taxon>
        <taxon>Bacillati</taxon>
        <taxon>Actinomycetota</taxon>
        <taxon>Actinomycetes</taxon>
        <taxon>Kitasatosporales</taxon>
        <taxon>Streptomycetaceae</taxon>
        <taxon>Streptomyces</taxon>
    </lineage>
</organism>
<evidence type="ECO:0000256" key="2">
    <source>
        <dbReference type="SAM" id="SignalP"/>
    </source>
</evidence>
<proteinExistence type="predicted"/>
<feature type="signal peptide" evidence="2">
    <location>
        <begin position="1"/>
        <end position="19"/>
    </location>
</feature>
<dbReference type="EMBL" id="LMWX01000003">
    <property type="protein sequence ID" value="KUN89752.1"/>
    <property type="molecule type" value="Genomic_DNA"/>
</dbReference>
<keyword evidence="2" id="KW-0732">Signal</keyword>
<feature type="region of interest" description="Disordered" evidence="1">
    <location>
        <begin position="151"/>
        <end position="184"/>
    </location>
</feature>